<dbReference type="InterPro" id="IPR001254">
    <property type="entry name" value="Trypsin_dom"/>
</dbReference>
<evidence type="ECO:0000256" key="1">
    <source>
        <dbReference type="ARBA" id="ARBA00004613"/>
    </source>
</evidence>
<protein>
    <recommendedName>
        <fullName evidence="9">Peptidase S1 domain-containing protein</fullName>
    </recommendedName>
</protein>
<feature type="chain" id="PRO_5043920044" description="Peptidase S1 domain-containing protein" evidence="8">
    <location>
        <begin position="27"/>
        <end position="264"/>
    </location>
</feature>
<dbReference type="PRINTS" id="PR00722">
    <property type="entry name" value="CHYMOTRYPSIN"/>
</dbReference>
<evidence type="ECO:0000256" key="4">
    <source>
        <dbReference type="ARBA" id="ARBA00022729"/>
    </source>
</evidence>
<keyword evidence="6" id="KW-1015">Disulfide bond</keyword>
<accession>A0AAV0T7P2</accession>
<dbReference type="GO" id="GO:0005576">
    <property type="term" value="C:extracellular region"/>
    <property type="evidence" value="ECO:0007669"/>
    <property type="project" value="UniProtKB-SubCell"/>
</dbReference>
<dbReference type="SMART" id="SM00020">
    <property type="entry name" value="Tryp_SPc"/>
    <property type="match status" value="1"/>
</dbReference>
<dbReference type="AlphaFoldDB" id="A0AAV0T7P2"/>
<dbReference type="EMBL" id="CANTFL010000146">
    <property type="protein sequence ID" value="CAI5715691.1"/>
    <property type="molecule type" value="Genomic_DNA"/>
</dbReference>
<evidence type="ECO:0000256" key="8">
    <source>
        <dbReference type="SAM" id="SignalP"/>
    </source>
</evidence>
<dbReference type="InterPro" id="IPR050430">
    <property type="entry name" value="Peptidase_S1"/>
</dbReference>
<dbReference type="PROSITE" id="PS50240">
    <property type="entry name" value="TRYPSIN_DOM"/>
    <property type="match status" value="1"/>
</dbReference>
<evidence type="ECO:0000256" key="6">
    <source>
        <dbReference type="ARBA" id="ARBA00023157"/>
    </source>
</evidence>
<proteinExistence type="inferred from homology"/>
<evidence type="ECO:0000313" key="11">
    <source>
        <dbReference type="Proteomes" id="UP001162031"/>
    </source>
</evidence>
<comment type="caution">
    <text evidence="10">The sequence shown here is derived from an EMBL/GenBank/DDBJ whole genome shotgun (WGS) entry which is preliminary data.</text>
</comment>
<dbReference type="InterPro" id="IPR009003">
    <property type="entry name" value="Peptidase_S1_PA"/>
</dbReference>
<keyword evidence="5" id="KW-0843">Virulence</keyword>
<dbReference type="InterPro" id="IPR001314">
    <property type="entry name" value="Peptidase_S1A"/>
</dbReference>
<dbReference type="PANTHER" id="PTHR24276">
    <property type="entry name" value="POLYSERASE-RELATED"/>
    <property type="match status" value="1"/>
</dbReference>
<dbReference type="Pfam" id="PF00089">
    <property type="entry name" value="Trypsin"/>
    <property type="match status" value="1"/>
</dbReference>
<keyword evidence="4 8" id="KW-0732">Signal</keyword>
<organism evidence="10 11">
    <name type="scientific">Hyaloperonospora brassicae</name>
    <name type="common">Brassica downy mildew</name>
    <name type="synonym">Peronospora brassicae</name>
    <dbReference type="NCBI Taxonomy" id="162125"/>
    <lineage>
        <taxon>Eukaryota</taxon>
        <taxon>Sar</taxon>
        <taxon>Stramenopiles</taxon>
        <taxon>Oomycota</taxon>
        <taxon>Peronosporomycetes</taxon>
        <taxon>Peronosporales</taxon>
        <taxon>Peronosporaceae</taxon>
        <taxon>Hyaloperonospora</taxon>
    </lineage>
</organism>
<dbReference type="InterPro" id="IPR043504">
    <property type="entry name" value="Peptidase_S1_PA_chymotrypsin"/>
</dbReference>
<keyword evidence="3" id="KW-0964">Secreted</keyword>
<keyword evidence="11" id="KW-1185">Reference proteome</keyword>
<dbReference type="Gene3D" id="2.40.10.10">
    <property type="entry name" value="Trypsin-like serine proteases"/>
    <property type="match status" value="1"/>
</dbReference>
<evidence type="ECO:0000256" key="7">
    <source>
        <dbReference type="ARBA" id="ARBA00023180"/>
    </source>
</evidence>
<dbReference type="Proteomes" id="UP001162031">
    <property type="component" value="Unassembled WGS sequence"/>
</dbReference>
<evidence type="ECO:0000256" key="2">
    <source>
        <dbReference type="ARBA" id="ARBA00007664"/>
    </source>
</evidence>
<evidence type="ECO:0000259" key="9">
    <source>
        <dbReference type="PROSITE" id="PS50240"/>
    </source>
</evidence>
<dbReference type="GO" id="GO:0006508">
    <property type="term" value="P:proteolysis"/>
    <property type="evidence" value="ECO:0007669"/>
    <property type="project" value="InterPro"/>
</dbReference>
<comment type="similarity">
    <text evidence="2">Belongs to the peptidase S1 family.</text>
</comment>
<feature type="domain" description="Peptidase S1" evidence="9">
    <location>
        <begin position="33"/>
        <end position="259"/>
    </location>
</feature>
<feature type="signal peptide" evidence="8">
    <location>
        <begin position="1"/>
        <end position="26"/>
    </location>
</feature>
<evidence type="ECO:0000256" key="5">
    <source>
        <dbReference type="ARBA" id="ARBA00023026"/>
    </source>
</evidence>
<sequence length="264" mass="27740">MMTSAVHLVTQCTVLLLVFALPLLDAQPTPSGLTSDRRTIQTAAYEKGIGYVAGIRSTKDGVNFCAGALVGPSHVLTRTSCIVENIRWVSLGSTANSGAKDGEQIKVVALLPHPNNSASHNDLLLLELDVETTIAPVQLDAADSIVTPGMKGGRLGWNDTLAQAVQSRYLQSVEVEFVSNDQCGAELAVDATILCSRGVSTAKSCMGDKGGAVVAKDKDQDDDVLVGLVTQHKGCGKVGGTSVYTRIAPARPWIDSIIKSYCVS</sequence>
<reference evidence="10" key="1">
    <citation type="submission" date="2022-12" db="EMBL/GenBank/DDBJ databases">
        <authorList>
            <person name="Webb A."/>
        </authorList>
    </citation>
    <scope>NUCLEOTIDE SEQUENCE</scope>
    <source>
        <strain evidence="10">Hp1</strain>
    </source>
</reference>
<name>A0AAV0T7P2_HYABA</name>
<dbReference type="PANTHER" id="PTHR24276:SF98">
    <property type="entry name" value="FI18310P1-RELATED"/>
    <property type="match status" value="1"/>
</dbReference>
<dbReference type="GO" id="GO:0004252">
    <property type="term" value="F:serine-type endopeptidase activity"/>
    <property type="evidence" value="ECO:0007669"/>
    <property type="project" value="InterPro"/>
</dbReference>
<gene>
    <name evidence="10" type="ORF">HBR001_LOCUS1485</name>
</gene>
<evidence type="ECO:0000313" key="10">
    <source>
        <dbReference type="EMBL" id="CAI5715691.1"/>
    </source>
</evidence>
<evidence type="ECO:0000256" key="3">
    <source>
        <dbReference type="ARBA" id="ARBA00022525"/>
    </source>
</evidence>
<comment type="subcellular location">
    <subcellularLocation>
        <location evidence="1">Secreted</location>
    </subcellularLocation>
</comment>
<dbReference type="SUPFAM" id="SSF50494">
    <property type="entry name" value="Trypsin-like serine proteases"/>
    <property type="match status" value="1"/>
</dbReference>
<keyword evidence="7" id="KW-0325">Glycoprotein</keyword>